<dbReference type="InterPro" id="IPR018656">
    <property type="entry name" value="DUF2087"/>
</dbReference>
<protein>
    <submittedName>
        <fullName evidence="2">Transcriptional regulator</fullName>
    </submittedName>
</protein>
<name>A0A419T6X6_9FIRM</name>
<reference evidence="2 3" key="1">
    <citation type="submission" date="2016-08" db="EMBL/GenBank/DDBJ databases">
        <title>A new outlook on sporulation: Clostridium algidixylanolyticum.</title>
        <authorList>
            <person name="Poppleton D.I."/>
            <person name="Gribaldo S."/>
        </authorList>
    </citation>
    <scope>NUCLEOTIDE SEQUENCE [LARGE SCALE GENOMIC DNA]</scope>
    <source>
        <strain evidence="2 3">SPL73</strain>
    </source>
</reference>
<dbReference type="RefSeq" id="WP_120195893.1">
    <property type="nucleotide sequence ID" value="NZ_MCIA01000007.1"/>
</dbReference>
<gene>
    <name evidence="2" type="ORF">BET01_14925</name>
</gene>
<evidence type="ECO:0000313" key="3">
    <source>
        <dbReference type="Proteomes" id="UP000284277"/>
    </source>
</evidence>
<dbReference type="OrthoDB" id="9789954at2"/>
<dbReference type="Proteomes" id="UP000284277">
    <property type="component" value="Unassembled WGS sequence"/>
</dbReference>
<dbReference type="Pfam" id="PF09860">
    <property type="entry name" value="DUF2087"/>
    <property type="match status" value="1"/>
</dbReference>
<keyword evidence="3" id="KW-1185">Reference proteome</keyword>
<evidence type="ECO:0000313" key="2">
    <source>
        <dbReference type="EMBL" id="RKD33314.1"/>
    </source>
</evidence>
<accession>A0A419T6X6</accession>
<feature type="domain" description="DUF2087" evidence="1">
    <location>
        <begin position="17"/>
        <end position="86"/>
    </location>
</feature>
<dbReference type="EMBL" id="MCIA01000007">
    <property type="protein sequence ID" value="RKD33314.1"/>
    <property type="molecule type" value="Genomic_DNA"/>
</dbReference>
<proteinExistence type="predicted"/>
<evidence type="ECO:0000259" key="1">
    <source>
        <dbReference type="Pfam" id="PF09860"/>
    </source>
</evidence>
<dbReference type="AlphaFoldDB" id="A0A419T6X6"/>
<comment type="caution">
    <text evidence="2">The sequence shown here is derived from an EMBL/GenBank/DDBJ whole genome shotgun (WGS) entry which is preliminary data.</text>
</comment>
<sequence length="94" mass="11281">MEEKVDISRMLDQSGKIEQFPKKIGARTAVLEYLADKFMADRDYTEKEVNEICEKWHTFGDFFLLRRELIQHGLLCRIPDGSRYWRPKRSEEQI</sequence>
<organism evidence="2 3">
    <name type="scientific">Lacrimispora algidixylanolytica</name>
    <dbReference type="NCBI Taxonomy" id="94868"/>
    <lineage>
        <taxon>Bacteria</taxon>
        <taxon>Bacillati</taxon>
        <taxon>Bacillota</taxon>
        <taxon>Clostridia</taxon>
        <taxon>Lachnospirales</taxon>
        <taxon>Lachnospiraceae</taxon>
        <taxon>Lacrimispora</taxon>
    </lineage>
</organism>